<comment type="caution">
    <text evidence="1">The sequence shown here is derived from an EMBL/GenBank/DDBJ whole genome shotgun (WGS) entry which is preliminary data.</text>
</comment>
<dbReference type="EMBL" id="SJPZ01000005">
    <property type="protein sequence ID" value="TWU59636.1"/>
    <property type="molecule type" value="Genomic_DNA"/>
</dbReference>
<protein>
    <submittedName>
        <fullName evidence="1">Uncharacterized protein</fullName>
    </submittedName>
</protein>
<organism evidence="1 2">
    <name type="scientific">Crateriforma conspicua</name>
    <dbReference type="NCBI Taxonomy" id="2527996"/>
    <lineage>
        <taxon>Bacteria</taxon>
        <taxon>Pseudomonadati</taxon>
        <taxon>Planctomycetota</taxon>
        <taxon>Planctomycetia</taxon>
        <taxon>Planctomycetales</taxon>
        <taxon>Planctomycetaceae</taxon>
        <taxon>Crateriforma</taxon>
    </lineage>
</organism>
<sequence length="83" mass="9187">MCPIRRKVGRFCAQVRERSLENVPDPAKGRPFLCLIRRKVGQNVPDPTKVQSVVMSGFSDEATQLPFENVPDRAKADSAVCAT</sequence>
<evidence type="ECO:0000313" key="2">
    <source>
        <dbReference type="Proteomes" id="UP000316476"/>
    </source>
</evidence>
<proteinExistence type="predicted"/>
<gene>
    <name evidence="1" type="ORF">V7x_55460</name>
</gene>
<evidence type="ECO:0000313" key="1">
    <source>
        <dbReference type="EMBL" id="TWU59636.1"/>
    </source>
</evidence>
<name>A0A5C6FIY9_9PLAN</name>
<accession>A0A5C6FIY9</accession>
<dbReference type="AlphaFoldDB" id="A0A5C6FIY9"/>
<dbReference type="Proteomes" id="UP000316476">
    <property type="component" value="Unassembled WGS sequence"/>
</dbReference>
<reference evidence="1 2" key="1">
    <citation type="submission" date="2019-02" db="EMBL/GenBank/DDBJ databases">
        <title>Deep-cultivation of Planctomycetes and their phenomic and genomic characterization uncovers novel biology.</title>
        <authorList>
            <person name="Wiegand S."/>
            <person name="Jogler M."/>
            <person name="Boedeker C."/>
            <person name="Pinto D."/>
            <person name="Vollmers J."/>
            <person name="Rivas-Marin E."/>
            <person name="Kohn T."/>
            <person name="Peeters S.H."/>
            <person name="Heuer A."/>
            <person name="Rast P."/>
            <person name="Oberbeckmann S."/>
            <person name="Bunk B."/>
            <person name="Jeske O."/>
            <person name="Meyerdierks A."/>
            <person name="Storesund J.E."/>
            <person name="Kallscheuer N."/>
            <person name="Luecker S."/>
            <person name="Lage O.M."/>
            <person name="Pohl T."/>
            <person name="Merkel B.J."/>
            <person name="Hornburger P."/>
            <person name="Mueller R.-W."/>
            <person name="Bruemmer F."/>
            <person name="Labrenz M."/>
            <person name="Spormann A.M."/>
            <person name="Op Den Camp H."/>
            <person name="Overmann J."/>
            <person name="Amann R."/>
            <person name="Jetten M.S.M."/>
            <person name="Mascher T."/>
            <person name="Medema M.H."/>
            <person name="Devos D.P."/>
            <person name="Kaster A.-K."/>
            <person name="Ovreas L."/>
            <person name="Rohde M."/>
            <person name="Galperin M.Y."/>
            <person name="Jogler C."/>
        </authorList>
    </citation>
    <scope>NUCLEOTIDE SEQUENCE [LARGE SCALE GENOMIC DNA]</scope>
    <source>
        <strain evidence="1 2">V7</strain>
    </source>
</reference>